<proteinExistence type="predicted"/>
<dbReference type="EMBL" id="JBHTBR010000005">
    <property type="protein sequence ID" value="MFC7292394.1"/>
    <property type="molecule type" value="Genomic_DNA"/>
</dbReference>
<reference evidence="2" key="1">
    <citation type="journal article" date="2019" name="Int. J. Syst. Evol. Microbiol.">
        <title>The Global Catalogue of Microorganisms (GCM) 10K type strain sequencing project: providing services to taxonomists for standard genome sequencing and annotation.</title>
        <authorList>
            <consortium name="The Broad Institute Genomics Platform"/>
            <consortium name="The Broad Institute Genome Sequencing Center for Infectious Disease"/>
            <person name="Wu L."/>
            <person name="Ma J."/>
        </authorList>
    </citation>
    <scope>NUCLEOTIDE SEQUENCE [LARGE SCALE GENOMIC DNA]</scope>
    <source>
        <strain evidence="2">CCUG 51308</strain>
    </source>
</reference>
<gene>
    <name evidence="1" type="ORF">ACFQS8_12255</name>
</gene>
<dbReference type="InterPro" id="IPR011664">
    <property type="entry name" value="Abi_system_AbiD/AbiF-like"/>
</dbReference>
<accession>A0ABW2IML7</accession>
<name>A0ABW2IML7_9PROT</name>
<evidence type="ECO:0000313" key="2">
    <source>
        <dbReference type="Proteomes" id="UP001596492"/>
    </source>
</evidence>
<sequence>MNSKDQDLVTANFHPTISSDRLNTYLIATNFSDQNALNLYIWNAYIGEAFHLPIQSVEIGLRNRINQALVNRYGDEWWREAKFLKIAHSRQQEDIQLATRRIQKRQSSLSTGQLVATLSFGFWSSMLDSRYNVDIWSTELKNAFPNLPAGKDRGFLSKRVRKINDLRNRIWHHEPIFRLNLSQEYADTLELLRWICQKKHDWIRPKCRVPIILRQKPKGSS</sequence>
<evidence type="ECO:0000313" key="1">
    <source>
        <dbReference type="EMBL" id="MFC7292394.1"/>
    </source>
</evidence>
<dbReference type="Pfam" id="PF07751">
    <property type="entry name" value="Abi_2"/>
    <property type="match status" value="1"/>
</dbReference>
<organism evidence="1 2">
    <name type="scientific">Hirschia litorea</name>
    <dbReference type="NCBI Taxonomy" id="1199156"/>
    <lineage>
        <taxon>Bacteria</taxon>
        <taxon>Pseudomonadati</taxon>
        <taxon>Pseudomonadota</taxon>
        <taxon>Alphaproteobacteria</taxon>
        <taxon>Hyphomonadales</taxon>
        <taxon>Hyphomonadaceae</taxon>
        <taxon>Hirschia</taxon>
    </lineage>
</organism>
<protein>
    <submittedName>
        <fullName evidence="1">Abi family protein</fullName>
    </submittedName>
</protein>
<comment type="caution">
    <text evidence="1">The sequence shown here is derived from an EMBL/GenBank/DDBJ whole genome shotgun (WGS) entry which is preliminary data.</text>
</comment>
<keyword evidence="2" id="KW-1185">Reference proteome</keyword>
<dbReference type="Proteomes" id="UP001596492">
    <property type="component" value="Unassembled WGS sequence"/>
</dbReference>